<keyword evidence="1" id="KW-1133">Transmembrane helix</keyword>
<feature type="transmembrane region" description="Helical" evidence="1">
    <location>
        <begin position="67"/>
        <end position="83"/>
    </location>
</feature>
<sequence>MQCHFTIQMIQDWIIFFKFEHLPFFAIQHCLGSCDNGRKDGSRQGISIVYCICNFSSRRFCRMTSSSLFYVFLLSVQTLLLYLDQIDYIARR</sequence>
<keyword evidence="1" id="KW-0472">Membrane</keyword>
<evidence type="ECO:0000256" key="1">
    <source>
        <dbReference type="SAM" id="Phobius"/>
    </source>
</evidence>
<accession>A0A0K2T3P2</accession>
<evidence type="ECO:0000313" key="2">
    <source>
        <dbReference type="EMBL" id="CDW20395.1"/>
    </source>
</evidence>
<proteinExistence type="predicted"/>
<name>A0A0K2T3P2_LEPSM</name>
<dbReference type="AlphaFoldDB" id="A0A0K2T3P2"/>
<dbReference type="EMBL" id="HACA01003034">
    <property type="protein sequence ID" value="CDW20395.1"/>
    <property type="molecule type" value="Transcribed_RNA"/>
</dbReference>
<keyword evidence="1" id="KW-0812">Transmembrane</keyword>
<organism evidence="2">
    <name type="scientific">Lepeophtheirus salmonis</name>
    <name type="common">Salmon louse</name>
    <name type="synonym">Caligus salmonis</name>
    <dbReference type="NCBI Taxonomy" id="72036"/>
    <lineage>
        <taxon>Eukaryota</taxon>
        <taxon>Metazoa</taxon>
        <taxon>Ecdysozoa</taxon>
        <taxon>Arthropoda</taxon>
        <taxon>Crustacea</taxon>
        <taxon>Multicrustacea</taxon>
        <taxon>Hexanauplia</taxon>
        <taxon>Copepoda</taxon>
        <taxon>Siphonostomatoida</taxon>
        <taxon>Caligidae</taxon>
        <taxon>Lepeophtheirus</taxon>
    </lineage>
</organism>
<protein>
    <submittedName>
        <fullName evidence="2">Uncharacterized protein</fullName>
    </submittedName>
</protein>
<reference evidence="2" key="1">
    <citation type="submission" date="2014-05" db="EMBL/GenBank/DDBJ databases">
        <authorList>
            <person name="Chronopoulou M."/>
        </authorList>
    </citation>
    <scope>NUCLEOTIDE SEQUENCE</scope>
    <source>
        <tissue evidence="2">Whole organism</tissue>
    </source>
</reference>